<dbReference type="PIRSF" id="PIRSF017082">
    <property type="entry name" value="YflP"/>
    <property type="match status" value="1"/>
</dbReference>
<sequence>MKKQISHTLKVLAASTLLVTTFASTASIASDYPNRPVKFIVPWPPGDLEDVLTRVIAEEMSKETGVPATVVNKPGGGGVLGATTVAQSRPDGSVIGSFVVDLVTSQVVGGNAPYAEDAFVPVGIFLDYPFVLAVKSDAPYNTLPELAEYAKTHDVSLGHFGYQATPTAITFQAAKKLGFKFASDSAFDALDCSVLANGDAEVINTTTQQILPCLDSKDAKLLTSFTYKRLVTNPDVPTLNEETGISQTLWNGLFVKKGTPQAVIDKIASIAEQALQAPEVLKLQETTGAGVYWTNSQDAQKLVELDFENAKKLMKEVK</sequence>
<dbReference type="Proteomes" id="UP000184517">
    <property type="component" value="Unassembled WGS sequence"/>
</dbReference>
<dbReference type="CDD" id="cd07012">
    <property type="entry name" value="PBP2_Bug_TTT"/>
    <property type="match status" value="1"/>
</dbReference>
<dbReference type="AlphaFoldDB" id="A0A1M4VNI3"/>
<dbReference type="InterPro" id="IPR042100">
    <property type="entry name" value="Bug_dom1"/>
</dbReference>
<name>A0A1M4VNI3_9GAMM</name>
<dbReference type="EMBL" id="FQVF01000003">
    <property type="protein sequence ID" value="SHE70407.1"/>
    <property type="molecule type" value="Genomic_DNA"/>
</dbReference>
<dbReference type="InterPro" id="IPR005064">
    <property type="entry name" value="BUG"/>
</dbReference>
<dbReference type="Pfam" id="PF03401">
    <property type="entry name" value="TctC"/>
    <property type="match status" value="1"/>
</dbReference>
<feature type="signal peptide" evidence="2">
    <location>
        <begin position="1"/>
        <end position="26"/>
    </location>
</feature>
<dbReference type="Gene3D" id="3.40.190.150">
    <property type="entry name" value="Bordetella uptake gene, domain 1"/>
    <property type="match status" value="1"/>
</dbReference>
<gene>
    <name evidence="3" type="ORF">SAMN02745753_00701</name>
</gene>
<keyword evidence="4" id="KW-1185">Reference proteome</keyword>
<evidence type="ECO:0000256" key="1">
    <source>
        <dbReference type="ARBA" id="ARBA00006987"/>
    </source>
</evidence>
<proteinExistence type="inferred from homology"/>
<dbReference type="OrthoDB" id="5171643at2"/>
<evidence type="ECO:0000313" key="4">
    <source>
        <dbReference type="Proteomes" id="UP000184517"/>
    </source>
</evidence>
<feature type="chain" id="PRO_5012070054" evidence="2">
    <location>
        <begin position="27"/>
        <end position="318"/>
    </location>
</feature>
<reference evidence="4" key="1">
    <citation type="submission" date="2016-11" db="EMBL/GenBank/DDBJ databases">
        <authorList>
            <person name="Varghese N."/>
            <person name="Submissions S."/>
        </authorList>
    </citation>
    <scope>NUCLEOTIDE SEQUENCE [LARGE SCALE GENOMIC DNA]</scope>
    <source>
        <strain evidence="4">DSM 16579</strain>
    </source>
</reference>
<organism evidence="3 4">
    <name type="scientific">Marinomonas polaris DSM 16579</name>
    <dbReference type="NCBI Taxonomy" id="1122206"/>
    <lineage>
        <taxon>Bacteria</taxon>
        <taxon>Pseudomonadati</taxon>
        <taxon>Pseudomonadota</taxon>
        <taxon>Gammaproteobacteria</taxon>
        <taxon>Oceanospirillales</taxon>
        <taxon>Oceanospirillaceae</taxon>
        <taxon>Marinomonas</taxon>
    </lineage>
</organism>
<dbReference type="RefSeq" id="WP_072838333.1">
    <property type="nucleotide sequence ID" value="NZ_FQVF01000003.1"/>
</dbReference>
<dbReference type="PANTHER" id="PTHR42928">
    <property type="entry name" value="TRICARBOXYLATE-BINDING PROTEIN"/>
    <property type="match status" value="1"/>
</dbReference>
<dbReference type="Gene3D" id="3.40.190.10">
    <property type="entry name" value="Periplasmic binding protein-like II"/>
    <property type="match status" value="1"/>
</dbReference>
<evidence type="ECO:0000313" key="3">
    <source>
        <dbReference type="EMBL" id="SHE70407.1"/>
    </source>
</evidence>
<keyword evidence="3" id="KW-0675">Receptor</keyword>
<dbReference type="STRING" id="1122206.SAMN02745753_00701"/>
<evidence type="ECO:0000256" key="2">
    <source>
        <dbReference type="SAM" id="SignalP"/>
    </source>
</evidence>
<keyword evidence="2" id="KW-0732">Signal</keyword>
<dbReference type="PANTHER" id="PTHR42928:SF5">
    <property type="entry name" value="BLR1237 PROTEIN"/>
    <property type="match status" value="1"/>
</dbReference>
<protein>
    <submittedName>
        <fullName evidence="3">Tripartite-type tricarboxylate transporter, receptor component TctC</fullName>
    </submittedName>
</protein>
<comment type="similarity">
    <text evidence="1">Belongs to the UPF0065 (bug) family.</text>
</comment>
<accession>A0A1M4VNI3</accession>